<evidence type="ECO:0000313" key="2">
    <source>
        <dbReference type="EMBL" id="KAK1287139.1"/>
    </source>
</evidence>
<gene>
    <name evidence="2" type="ORF">QJS10_CPB19g00297</name>
</gene>
<reference evidence="2" key="1">
    <citation type="journal article" date="2023" name="Nat. Commun.">
        <title>Diploid and tetraploid genomes of Acorus and the evolution of monocots.</title>
        <authorList>
            <person name="Ma L."/>
            <person name="Liu K.W."/>
            <person name="Li Z."/>
            <person name="Hsiao Y.Y."/>
            <person name="Qi Y."/>
            <person name="Fu T."/>
            <person name="Tang G.D."/>
            <person name="Zhang D."/>
            <person name="Sun W.H."/>
            <person name="Liu D.K."/>
            <person name="Li Y."/>
            <person name="Chen G.Z."/>
            <person name="Liu X.D."/>
            <person name="Liao X.Y."/>
            <person name="Jiang Y.T."/>
            <person name="Yu X."/>
            <person name="Hao Y."/>
            <person name="Huang J."/>
            <person name="Zhao X.W."/>
            <person name="Ke S."/>
            <person name="Chen Y.Y."/>
            <person name="Wu W.L."/>
            <person name="Hsu J.L."/>
            <person name="Lin Y.F."/>
            <person name="Huang M.D."/>
            <person name="Li C.Y."/>
            <person name="Huang L."/>
            <person name="Wang Z.W."/>
            <person name="Zhao X."/>
            <person name="Zhong W.Y."/>
            <person name="Peng D.H."/>
            <person name="Ahmad S."/>
            <person name="Lan S."/>
            <person name="Zhang J.S."/>
            <person name="Tsai W.C."/>
            <person name="Van de Peer Y."/>
            <person name="Liu Z.J."/>
        </authorList>
    </citation>
    <scope>NUCLEOTIDE SEQUENCE</scope>
    <source>
        <strain evidence="2">CP</strain>
    </source>
</reference>
<organism evidence="2 3">
    <name type="scientific">Acorus calamus</name>
    <name type="common">Sweet flag</name>
    <dbReference type="NCBI Taxonomy" id="4465"/>
    <lineage>
        <taxon>Eukaryota</taxon>
        <taxon>Viridiplantae</taxon>
        <taxon>Streptophyta</taxon>
        <taxon>Embryophyta</taxon>
        <taxon>Tracheophyta</taxon>
        <taxon>Spermatophyta</taxon>
        <taxon>Magnoliopsida</taxon>
        <taxon>Liliopsida</taxon>
        <taxon>Acoraceae</taxon>
        <taxon>Acorus</taxon>
    </lineage>
</organism>
<comment type="caution">
    <text evidence="2">The sequence shown here is derived from an EMBL/GenBank/DDBJ whole genome shotgun (WGS) entry which is preliminary data.</text>
</comment>
<proteinExistence type="predicted"/>
<sequence>MNRVAGSKKPINPAAADGATTSRAIKTEKTQNIPKRALGNLIKAATKALLKNLSTAMKSIVVDGHN</sequence>
<dbReference type="EMBL" id="JAUJYO010000019">
    <property type="protein sequence ID" value="KAK1287139.1"/>
    <property type="molecule type" value="Genomic_DNA"/>
</dbReference>
<dbReference type="Proteomes" id="UP001180020">
    <property type="component" value="Unassembled WGS sequence"/>
</dbReference>
<keyword evidence="3" id="KW-1185">Reference proteome</keyword>
<feature type="region of interest" description="Disordered" evidence="1">
    <location>
        <begin position="1"/>
        <end position="25"/>
    </location>
</feature>
<evidence type="ECO:0000313" key="3">
    <source>
        <dbReference type="Proteomes" id="UP001180020"/>
    </source>
</evidence>
<reference evidence="2" key="2">
    <citation type="submission" date="2023-06" db="EMBL/GenBank/DDBJ databases">
        <authorList>
            <person name="Ma L."/>
            <person name="Liu K.-W."/>
            <person name="Li Z."/>
            <person name="Hsiao Y.-Y."/>
            <person name="Qi Y."/>
            <person name="Fu T."/>
            <person name="Tang G."/>
            <person name="Zhang D."/>
            <person name="Sun W.-H."/>
            <person name="Liu D.-K."/>
            <person name="Li Y."/>
            <person name="Chen G.-Z."/>
            <person name="Liu X.-D."/>
            <person name="Liao X.-Y."/>
            <person name="Jiang Y.-T."/>
            <person name="Yu X."/>
            <person name="Hao Y."/>
            <person name="Huang J."/>
            <person name="Zhao X.-W."/>
            <person name="Ke S."/>
            <person name="Chen Y.-Y."/>
            <person name="Wu W.-L."/>
            <person name="Hsu J.-L."/>
            <person name="Lin Y.-F."/>
            <person name="Huang M.-D."/>
            <person name="Li C.-Y."/>
            <person name="Huang L."/>
            <person name="Wang Z.-W."/>
            <person name="Zhao X."/>
            <person name="Zhong W.-Y."/>
            <person name="Peng D.-H."/>
            <person name="Ahmad S."/>
            <person name="Lan S."/>
            <person name="Zhang J.-S."/>
            <person name="Tsai W.-C."/>
            <person name="Van De Peer Y."/>
            <person name="Liu Z.-J."/>
        </authorList>
    </citation>
    <scope>NUCLEOTIDE SEQUENCE</scope>
    <source>
        <strain evidence="2">CP</strain>
        <tissue evidence="2">Leaves</tissue>
    </source>
</reference>
<dbReference type="AlphaFoldDB" id="A0AAV9CEX5"/>
<protein>
    <submittedName>
        <fullName evidence="2">Uncharacterized protein</fullName>
    </submittedName>
</protein>
<evidence type="ECO:0000256" key="1">
    <source>
        <dbReference type="SAM" id="MobiDB-lite"/>
    </source>
</evidence>
<name>A0AAV9CEX5_ACOCL</name>
<accession>A0AAV9CEX5</accession>